<proteinExistence type="inferred from homology"/>
<dbReference type="SUPFAM" id="SSF53067">
    <property type="entry name" value="Actin-like ATPase domain"/>
    <property type="match status" value="2"/>
</dbReference>
<evidence type="ECO:0000259" key="7">
    <source>
        <dbReference type="SMART" id="SM00842"/>
    </source>
</evidence>
<keyword evidence="2 5" id="KW-0132">Cell division</keyword>
<comment type="subcellular location">
    <subcellularLocation>
        <location evidence="5">Cell membrane</location>
        <topology evidence="5">Peripheral membrane protein</topology>
        <orientation evidence="5">Cytoplasmic side</orientation>
    </subcellularLocation>
    <text evidence="5">Localizes to the Z ring in an FtsZ-dependent manner. Targeted to the membrane through a conserved C-terminal amphipathic helix.</text>
</comment>
<dbReference type="eggNOG" id="COG0849">
    <property type="taxonomic scope" value="Bacteria"/>
</dbReference>
<evidence type="ECO:0000256" key="1">
    <source>
        <dbReference type="ARBA" id="ARBA00022475"/>
    </source>
</evidence>
<dbReference type="SMART" id="SM00842">
    <property type="entry name" value="FtsA"/>
    <property type="match status" value="1"/>
</dbReference>
<sequence length="409" mass="44042">MSRRRENLVVGLDIGTSKVAALVGEIKADDSIEIVGLGLHPSRGLKKGVVVDIESTVQSIQRAVEEAELMAGCEIHSVHAGISGSHVGSRNSDGVTAIKEHEVGQGDIDRVIDAARAVPIPADQKILHILPQEFIIDNQEGIREPVGMCGVRLEARVHIITGAVSAAQNIVKCIRRCGLEVDDLVLDQLSSSYSVLTEDEKELGVCLIDMGGGTTDMAVFTDGAIRHTAVVPIAGDQVTNDIAVALRTPIHHAESIKINHGCAQGESADGDNIEVPSIGDRPARQLSHHTLANVVEPRYEELLGLLQGELRRSGFEDLVPGGVVLTGGSAKMQGLVELAEDVFRMPVRIGVPQYFTGLEDRMRDPVYASGVGLLIYAKQHRFEAHPEYRDTRGLGGAWHKFRSWLSGDL</sequence>
<dbReference type="FunFam" id="3.30.1490.110:FF:000001">
    <property type="entry name" value="Cell division protein FtsA"/>
    <property type="match status" value="1"/>
</dbReference>
<dbReference type="PIRSF" id="PIRSF003101">
    <property type="entry name" value="FtsA"/>
    <property type="match status" value="1"/>
</dbReference>
<dbReference type="NCBIfam" id="TIGR01174">
    <property type="entry name" value="ftsA"/>
    <property type="match status" value="1"/>
</dbReference>
<organism evidence="8 9">
    <name type="scientific">Thiorhodovibrio frisius</name>
    <dbReference type="NCBI Taxonomy" id="631362"/>
    <lineage>
        <taxon>Bacteria</taxon>
        <taxon>Pseudomonadati</taxon>
        <taxon>Pseudomonadota</taxon>
        <taxon>Gammaproteobacteria</taxon>
        <taxon>Chromatiales</taxon>
        <taxon>Chromatiaceae</taxon>
        <taxon>Thiorhodovibrio</taxon>
    </lineage>
</organism>
<reference evidence="9" key="1">
    <citation type="submission" date="2011-06" db="EMBL/GenBank/DDBJ databases">
        <authorList>
            <consortium name="US DOE Joint Genome Institute (JGI-PGF)"/>
            <person name="Lucas S."/>
            <person name="Han J."/>
            <person name="Lapidus A."/>
            <person name="Cheng J.-F."/>
            <person name="Goodwin L."/>
            <person name="Pitluck S."/>
            <person name="Peters L."/>
            <person name="Land M.L."/>
            <person name="Hauser L."/>
            <person name="Vogl K."/>
            <person name="Liu Z."/>
            <person name="Overmann J."/>
            <person name="Frigaard N.-U."/>
            <person name="Bryant D.A."/>
            <person name="Woyke T.J."/>
        </authorList>
    </citation>
    <scope>NUCLEOTIDE SEQUENCE [LARGE SCALE GENOMIC DNA]</scope>
    <source>
        <strain evidence="9">970</strain>
    </source>
</reference>
<dbReference type="NCBIfam" id="NF007009">
    <property type="entry name" value="PRK09472.1"/>
    <property type="match status" value="1"/>
</dbReference>
<keyword evidence="9" id="KW-1185">Reference proteome</keyword>
<dbReference type="InterPro" id="IPR020823">
    <property type="entry name" value="Cell_div_FtsA"/>
</dbReference>
<dbReference type="FunFam" id="3.30.420.40:FF:000035">
    <property type="entry name" value="Cell division protein FtsA"/>
    <property type="match status" value="1"/>
</dbReference>
<keyword evidence="3 5" id="KW-0472">Membrane</keyword>
<dbReference type="HAMAP" id="MF_02033">
    <property type="entry name" value="FtsA"/>
    <property type="match status" value="1"/>
</dbReference>
<accession>H8Z3H8</accession>
<dbReference type="PANTHER" id="PTHR32432">
    <property type="entry name" value="CELL DIVISION PROTEIN FTSA-RELATED"/>
    <property type="match status" value="1"/>
</dbReference>
<feature type="domain" description="SHS2" evidence="7">
    <location>
        <begin position="9"/>
        <end position="195"/>
    </location>
</feature>
<evidence type="ECO:0000256" key="2">
    <source>
        <dbReference type="ARBA" id="ARBA00022618"/>
    </source>
</evidence>
<keyword evidence="4 5" id="KW-0131">Cell cycle</keyword>
<comment type="subunit">
    <text evidence="5">Self-interacts. Interacts with FtsZ.</text>
</comment>
<dbReference type="Gene3D" id="3.30.1490.110">
    <property type="match status" value="1"/>
</dbReference>
<dbReference type="CDD" id="cd24048">
    <property type="entry name" value="ASKHA_NBD_FtsA"/>
    <property type="match status" value="1"/>
</dbReference>
<reference evidence="8 9" key="2">
    <citation type="submission" date="2011-11" db="EMBL/GenBank/DDBJ databases">
        <authorList>
            <consortium name="US DOE Joint Genome Institute"/>
            <person name="Lucas S."/>
            <person name="Han J."/>
            <person name="Lapidus A."/>
            <person name="Cheng J.-F."/>
            <person name="Goodwin L."/>
            <person name="Pitluck S."/>
            <person name="Peters L."/>
            <person name="Ovchinnikova G."/>
            <person name="Zhang X."/>
            <person name="Detter J.C."/>
            <person name="Han C."/>
            <person name="Tapia R."/>
            <person name="Land M."/>
            <person name="Hauser L."/>
            <person name="Kyrpides N."/>
            <person name="Ivanova N."/>
            <person name="Pagani I."/>
            <person name="Vogl K."/>
            <person name="Liu Z."/>
            <person name="Overmann J."/>
            <person name="Frigaard N.-U."/>
            <person name="Bryant D."/>
            <person name="Woyke T."/>
        </authorList>
    </citation>
    <scope>NUCLEOTIDE SEQUENCE [LARGE SCALE GENOMIC DNA]</scope>
    <source>
        <strain evidence="8 9">970</strain>
    </source>
</reference>
<dbReference type="OrthoDB" id="9810567at2"/>
<evidence type="ECO:0000256" key="6">
    <source>
        <dbReference type="PIRNR" id="PIRNR003101"/>
    </source>
</evidence>
<dbReference type="PANTHER" id="PTHR32432:SF4">
    <property type="entry name" value="CELL DIVISION PROTEIN FTSA"/>
    <property type="match status" value="1"/>
</dbReference>
<dbReference type="EMBL" id="JH603169">
    <property type="protein sequence ID" value="EIC21886.1"/>
    <property type="molecule type" value="Genomic_DNA"/>
</dbReference>
<name>H8Z3H8_9GAMM</name>
<keyword evidence="1 5" id="KW-1003">Cell membrane</keyword>
<evidence type="ECO:0000256" key="5">
    <source>
        <dbReference type="HAMAP-Rule" id="MF_02033"/>
    </source>
</evidence>
<dbReference type="Proteomes" id="UP000002964">
    <property type="component" value="Unassembled WGS sequence"/>
</dbReference>
<protein>
    <recommendedName>
        <fullName evidence="5 6">Cell division protein FtsA</fullName>
    </recommendedName>
</protein>
<dbReference type="GO" id="GO:0043093">
    <property type="term" value="P:FtsZ-dependent cytokinesis"/>
    <property type="evidence" value="ECO:0007669"/>
    <property type="project" value="UniProtKB-UniRule"/>
</dbReference>
<dbReference type="GO" id="GO:0009898">
    <property type="term" value="C:cytoplasmic side of plasma membrane"/>
    <property type="evidence" value="ECO:0007669"/>
    <property type="project" value="UniProtKB-UniRule"/>
</dbReference>
<comment type="similarity">
    <text evidence="5 6">Belongs to the FtsA/MreB family.</text>
</comment>
<dbReference type="STRING" id="631362.Thi970DRAFT_02121"/>
<dbReference type="HOGENOM" id="CLU_037850_3_2_6"/>
<comment type="function">
    <text evidence="5 6">Cell division protein that is involved in the assembly of the Z ring. May serve as a membrane anchor for the Z ring.</text>
</comment>
<dbReference type="Gene3D" id="3.30.420.40">
    <property type="match status" value="2"/>
</dbReference>
<dbReference type="Pfam" id="PF14450">
    <property type="entry name" value="FtsA"/>
    <property type="match status" value="2"/>
</dbReference>
<dbReference type="InterPro" id="IPR003494">
    <property type="entry name" value="SHS2_FtsA"/>
</dbReference>
<evidence type="ECO:0000256" key="4">
    <source>
        <dbReference type="ARBA" id="ARBA00023306"/>
    </source>
</evidence>
<dbReference type="AlphaFoldDB" id="H8Z3H8"/>
<evidence type="ECO:0000313" key="8">
    <source>
        <dbReference type="EMBL" id="EIC21886.1"/>
    </source>
</evidence>
<dbReference type="RefSeq" id="WP_009148470.1">
    <property type="nucleotide sequence ID" value="NZ_CP121471.1"/>
</dbReference>
<dbReference type="InterPro" id="IPR043129">
    <property type="entry name" value="ATPase_NBD"/>
</dbReference>
<evidence type="ECO:0000313" key="9">
    <source>
        <dbReference type="Proteomes" id="UP000002964"/>
    </source>
</evidence>
<dbReference type="InterPro" id="IPR050696">
    <property type="entry name" value="FtsA/MreB"/>
</dbReference>
<evidence type="ECO:0000256" key="3">
    <source>
        <dbReference type="ARBA" id="ARBA00023136"/>
    </source>
</evidence>
<dbReference type="GO" id="GO:0032153">
    <property type="term" value="C:cell division site"/>
    <property type="evidence" value="ECO:0007669"/>
    <property type="project" value="UniProtKB-UniRule"/>
</dbReference>
<gene>
    <name evidence="5" type="primary">ftsA</name>
    <name evidence="8" type="ORF">Thi970DRAFT_02121</name>
</gene>
<dbReference type="Pfam" id="PF02491">
    <property type="entry name" value="SHS2_FTSA"/>
    <property type="match status" value="1"/>
</dbReference>